<evidence type="ECO:0000256" key="1">
    <source>
        <dbReference type="SAM" id="MobiDB-lite"/>
    </source>
</evidence>
<dbReference type="Proteomes" id="UP000462435">
    <property type="component" value="Unassembled WGS sequence"/>
</dbReference>
<evidence type="ECO:0000313" key="3">
    <source>
        <dbReference type="Proteomes" id="UP000462435"/>
    </source>
</evidence>
<reference evidence="3" key="1">
    <citation type="journal article" date="2020" name="MBio">
        <title>Horizontal gene transfer to a defensive symbiont with a reduced genome amongst a multipartite beetle microbiome.</title>
        <authorList>
            <person name="Waterworth S.C."/>
            <person name="Florez L.V."/>
            <person name="Rees E.R."/>
            <person name="Hertweck C."/>
            <person name="Kaltenpoth M."/>
            <person name="Kwan J.C."/>
        </authorList>
    </citation>
    <scope>NUCLEOTIDE SEQUENCE [LARGE SCALE GENOMIC DNA]</scope>
</reference>
<feature type="compositionally biased region" description="Low complexity" evidence="1">
    <location>
        <begin position="28"/>
        <end position="57"/>
    </location>
</feature>
<feature type="region of interest" description="Disordered" evidence="1">
    <location>
        <begin position="128"/>
        <end position="149"/>
    </location>
</feature>
<proteinExistence type="predicted"/>
<sequence length="149" mass="15659">MQISAFIPSFTDATDATDSTYSAAASQASAGAAAAAAGTRKPATPAPAAASTVTLSAEGRQLAAATTSQDAPPPDDITQLERTVAAIPDPVPLQTRVKTAQQRKKEKESSLVMLDVDGFRNLREKLKAKIEQRAEKPPLQQQQQDDAKS</sequence>
<accession>A0A7V8G0B3</accession>
<comment type="caution">
    <text evidence="2">The sequence shown here is derived from an EMBL/GenBank/DDBJ whole genome shotgun (WGS) entry which is preliminary data.</text>
</comment>
<protein>
    <submittedName>
        <fullName evidence="2">Uncharacterized protein</fullName>
    </submittedName>
</protein>
<gene>
    <name evidence="2" type="ORF">GAK35_00169</name>
</gene>
<evidence type="ECO:0000313" key="2">
    <source>
        <dbReference type="EMBL" id="KAF1048619.1"/>
    </source>
</evidence>
<dbReference type="AlphaFoldDB" id="A0A7V8G0B3"/>
<name>A0A7V8G0B3_9BURK</name>
<feature type="compositionally biased region" description="Polar residues" evidence="1">
    <location>
        <begin position="139"/>
        <end position="149"/>
    </location>
</feature>
<dbReference type="EMBL" id="WNDX01000003">
    <property type="protein sequence ID" value="KAF1048619.1"/>
    <property type="molecule type" value="Genomic_DNA"/>
</dbReference>
<organism evidence="2 3">
    <name type="scientific">Herbaspirillum frisingense</name>
    <dbReference type="NCBI Taxonomy" id="92645"/>
    <lineage>
        <taxon>Bacteria</taxon>
        <taxon>Pseudomonadati</taxon>
        <taxon>Pseudomonadota</taxon>
        <taxon>Betaproteobacteria</taxon>
        <taxon>Burkholderiales</taxon>
        <taxon>Oxalobacteraceae</taxon>
        <taxon>Herbaspirillum</taxon>
    </lineage>
</organism>
<feature type="region of interest" description="Disordered" evidence="1">
    <location>
        <begin position="28"/>
        <end position="76"/>
    </location>
</feature>